<organism evidence="2 3">
    <name type="scientific">Anaerobium acetethylicum</name>
    <dbReference type="NCBI Taxonomy" id="1619234"/>
    <lineage>
        <taxon>Bacteria</taxon>
        <taxon>Bacillati</taxon>
        <taxon>Bacillota</taxon>
        <taxon>Clostridia</taxon>
        <taxon>Lachnospirales</taxon>
        <taxon>Lachnospiraceae</taxon>
        <taxon>Anaerobium</taxon>
    </lineage>
</organism>
<dbReference type="STRING" id="1619234.SAMN05421730_100719"/>
<gene>
    <name evidence="2" type="ORF">SAMN05421730_100719</name>
</gene>
<keyword evidence="3" id="KW-1185">Reference proteome</keyword>
<dbReference type="InterPro" id="IPR000032">
    <property type="entry name" value="HPr-like"/>
</dbReference>
<dbReference type="RefSeq" id="WP_091232445.1">
    <property type="nucleotide sequence ID" value="NZ_FMKA01000007.1"/>
</dbReference>
<name>A0A1D3TSN9_9FIRM</name>
<dbReference type="Gene3D" id="3.30.1340.10">
    <property type="entry name" value="HPr-like"/>
    <property type="match status" value="1"/>
</dbReference>
<proteinExistence type="predicted"/>
<reference evidence="2 3" key="1">
    <citation type="submission" date="2016-09" db="EMBL/GenBank/DDBJ databases">
        <authorList>
            <person name="Capua I."/>
            <person name="De Benedictis P."/>
            <person name="Joannis T."/>
            <person name="Lombin L.H."/>
            <person name="Cattoli G."/>
        </authorList>
    </citation>
    <scope>NUCLEOTIDE SEQUENCE [LARGE SCALE GENOMIC DNA]</scope>
    <source>
        <strain evidence="2 3">GluBS11</strain>
    </source>
</reference>
<dbReference type="SUPFAM" id="SSF55594">
    <property type="entry name" value="HPr-like"/>
    <property type="match status" value="1"/>
</dbReference>
<sequence>MQRIPVRFSGMEQIIQFVEAINKFDYHCDLRCGRYFVDAKSLMGVITLQGSSNVELVVHADKADALMERISKYCC</sequence>
<evidence type="ECO:0000313" key="2">
    <source>
        <dbReference type="EMBL" id="SCP96887.1"/>
    </source>
</evidence>
<dbReference type="Pfam" id="PF00381">
    <property type="entry name" value="PTS-HPr"/>
    <property type="match status" value="1"/>
</dbReference>
<dbReference type="InterPro" id="IPR035895">
    <property type="entry name" value="HPr-like_sf"/>
</dbReference>
<protein>
    <submittedName>
        <fullName evidence="2">PTS HPr component phosphorylation site</fullName>
    </submittedName>
</protein>
<dbReference type="AlphaFoldDB" id="A0A1D3TSN9"/>
<evidence type="ECO:0000313" key="3">
    <source>
        <dbReference type="Proteomes" id="UP000199315"/>
    </source>
</evidence>
<dbReference type="OrthoDB" id="1911397at2"/>
<feature type="domain" description="HPr" evidence="1">
    <location>
        <begin position="1"/>
        <end position="75"/>
    </location>
</feature>
<accession>A0A1D3TSN9</accession>
<evidence type="ECO:0000259" key="1">
    <source>
        <dbReference type="PROSITE" id="PS51350"/>
    </source>
</evidence>
<dbReference type="EMBL" id="FMKA01000007">
    <property type="protein sequence ID" value="SCP96887.1"/>
    <property type="molecule type" value="Genomic_DNA"/>
</dbReference>
<dbReference type="Proteomes" id="UP000199315">
    <property type="component" value="Unassembled WGS sequence"/>
</dbReference>
<dbReference type="PROSITE" id="PS51350">
    <property type="entry name" value="PTS_HPR_DOM"/>
    <property type="match status" value="1"/>
</dbReference>